<reference evidence="1" key="1">
    <citation type="journal article" date="2021" name="Proc. Natl. Acad. Sci. U.S.A.">
        <title>A Catalog of Tens of Thousands of Viruses from Human Metagenomes Reveals Hidden Associations with Chronic Diseases.</title>
        <authorList>
            <person name="Tisza M.J."/>
            <person name="Buck C.B."/>
        </authorList>
    </citation>
    <scope>NUCLEOTIDE SEQUENCE</scope>
    <source>
        <strain evidence="1">Ct89Z21</strain>
    </source>
</reference>
<evidence type="ECO:0000313" key="1">
    <source>
        <dbReference type="EMBL" id="DAD83661.1"/>
    </source>
</evidence>
<sequence>MSSQASFVYLVISGMLQDLLALSPETQLTVIQIISSRFLELYCF</sequence>
<accession>A0A8S5MMR0</accession>
<protein>
    <submittedName>
        <fullName evidence="1">Uncharacterized protein</fullName>
    </submittedName>
</protein>
<proteinExistence type="predicted"/>
<organism evidence="1">
    <name type="scientific">Siphoviridae sp. ct89Z21</name>
    <dbReference type="NCBI Taxonomy" id="2826168"/>
    <lineage>
        <taxon>Viruses</taxon>
        <taxon>Duplodnaviria</taxon>
        <taxon>Heunggongvirae</taxon>
        <taxon>Uroviricota</taxon>
        <taxon>Caudoviricetes</taxon>
    </lineage>
</organism>
<name>A0A8S5MMR0_9CAUD</name>
<dbReference type="EMBL" id="BK014939">
    <property type="protein sequence ID" value="DAD83661.1"/>
    <property type="molecule type" value="Genomic_DNA"/>
</dbReference>